<dbReference type="Proteomes" id="UP000647017">
    <property type="component" value="Unassembled WGS sequence"/>
</dbReference>
<accession>A0ABQ4I498</accession>
<name>A0ABQ4I498_9ACTN</name>
<organism evidence="1 2">
    <name type="scientific">Micromonospora andamanensis</name>
    <dbReference type="NCBI Taxonomy" id="1287068"/>
    <lineage>
        <taxon>Bacteria</taxon>
        <taxon>Bacillati</taxon>
        <taxon>Actinomycetota</taxon>
        <taxon>Actinomycetes</taxon>
        <taxon>Micromonosporales</taxon>
        <taxon>Micromonosporaceae</taxon>
        <taxon>Micromonospora</taxon>
    </lineage>
</organism>
<gene>
    <name evidence="1" type="ORF">Van01_59380</name>
</gene>
<evidence type="ECO:0000313" key="2">
    <source>
        <dbReference type="Proteomes" id="UP000647017"/>
    </source>
</evidence>
<reference evidence="1 2" key="1">
    <citation type="submission" date="2021-01" db="EMBL/GenBank/DDBJ databases">
        <title>Whole genome shotgun sequence of Verrucosispora andamanensis NBRC 109075.</title>
        <authorList>
            <person name="Komaki H."/>
            <person name="Tamura T."/>
        </authorList>
    </citation>
    <scope>NUCLEOTIDE SEQUENCE [LARGE SCALE GENOMIC DNA]</scope>
    <source>
        <strain evidence="1 2">NBRC 109075</strain>
    </source>
</reference>
<proteinExistence type="predicted"/>
<keyword evidence="2" id="KW-1185">Reference proteome</keyword>
<comment type="caution">
    <text evidence="1">The sequence shown here is derived from an EMBL/GenBank/DDBJ whole genome shotgun (WGS) entry which is preliminary data.</text>
</comment>
<dbReference type="EMBL" id="BOOZ01000060">
    <property type="protein sequence ID" value="GIJ12724.1"/>
    <property type="molecule type" value="Genomic_DNA"/>
</dbReference>
<evidence type="ECO:0000313" key="1">
    <source>
        <dbReference type="EMBL" id="GIJ12724.1"/>
    </source>
</evidence>
<sequence length="96" mass="10335">MVPWELTDGLFRGGTTGWKLGPAAADLAAEARARGLTVHMGRVNSLRRLRHAAAIGCHSADGTCLVYAPRHQLPRLLSWLDEVNQSGGTRPPAVRP</sequence>
<protein>
    <submittedName>
        <fullName evidence="1">Uncharacterized protein</fullName>
    </submittedName>
</protein>